<keyword evidence="2" id="KW-1185">Reference proteome</keyword>
<gene>
    <name evidence="1" type="ORF">AXX12_01335</name>
</gene>
<proteinExistence type="predicted"/>
<dbReference type="SUPFAM" id="SSF89550">
    <property type="entry name" value="PHP domain-like"/>
    <property type="match status" value="1"/>
</dbReference>
<dbReference type="GO" id="GO:0035312">
    <property type="term" value="F:5'-3' DNA exonuclease activity"/>
    <property type="evidence" value="ECO:0007669"/>
    <property type="project" value="TreeGrafter"/>
</dbReference>
<reference evidence="1 2" key="1">
    <citation type="submission" date="2016-02" db="EMBL/GenBank/DDBJ databases">
        <title>Anaerosporomusa subterraneum gen. nov., sp. nov., a spore-forming obligate anaerobe isolated from saprolite.</title>
        <authorList>
            <person name="Choi J.K."/>
            <person name="Shah M."/>
            <person name="Yee N."/>
        </authorList>
    </citation>
    <scope>NUCLEOTIDE SEQUENCE [LARGE SCALE GENOMIC DNA]</scope>
    <source>
        <strain evidence="1 2">RU4</strain>
    </source>
</reference>
<dbReference type="Proteomes" id="UP000076268">
    <property type="component" value="Unassembled WGS sequence"/>
</dbReference>
<accession>A0A154BWG0</accession>
<evidence type="ECO:0000313" key="2">
    <source>
        <dbReference type="Proteomes" id="UP000076268"/>
    </source>
</evidence>
<evidence type="ECO:0000313" key="1">
    <source>
        <dbReference type="EMBL" id="KYZ78215.1"/>
    </source>
</evidence>
<dbReference type="AlphaFoldDB" id="A0A154BWG0"/>
<evidence type="ECO:0008006" key="3">
    <source>
        <dbReference type="Google" id="ProtNLM"/>
    </source>
</evidence>
<organism evidence="1 2">
    <name type="scientific">Anaerosporomusa subterranea</name>
    <dbReference type="NCBI Taxonomy" id="1794912"/>
    <lineage>
        <taxon>Bacteria</taxon>
        <taxon>Bacillati</taxon>
        <taxon>Bacillota</taxon>
        <taxon>Negativicutes</taxon>
        <taxon>Acetonemataceae</taxon>
        <taxon>Anaerosporomusa</taxon>
    </lineage>
</organism>
<dbReference type="RefSeq" id="WP_066237038.1">
    <property type="nucleotide sequence ID" value="NZ_LSGP01000001.1"/>
</dbReference>
<dbReference type="InterPro" id="IPR052018">
    <property type="entry name" value="PHP_domain"/>
</dbReference>
<dbReference type="InterPro" id="IPR016195">
    <property type="entry name" value="Pol/histidinol_Pase-like"/>
</dbReference>
<comment type="caution">
    <text evidence="1">The sequence shown here is derived from an EMBL/GenBank/DDBJ whole genome shotgun (WGS) entry which is preliminary data.</text>
</comment>
<dbReference type="EMBL" id="LSGP01000001">
    <property type="protein sequence ID" value="KYZ78215.1"/>
    <property type="molecule type" value="Genomic_DNA"/>
</dbReference>
<protein>
    <recommendedName>
        <fullName evidence="3">Polymerase/histidinol phosphatase N-terminal domain-containing protein</fullName>
    </recommendedName>
</protein>
<dbReference type="GO" id="GO:0004534">
    <property type="term" value="F:5'-3' RNA exonuclease activity"/>
    <property type="evidence" value="ECO:0007669"/>
    <property type="project" value="TreeGrafter"/>
</dbReference>
<sequence length="208" mass="23764">MRIDCHTHPLAHRYYYDSQHPDVLTQKDKEDIIGVLNMAVERGLDAVAVTDHDLALSGLWAQEYAKRELPLLRVIAGCECELYFQNEWIHILALNIHRPLAYTPYTSPNDLAAQVRIQGGIAVLAHPMCYSEAIYYSLKNIVDGVEYRNGAQECAGRDSYKAILDEDNYPGLRLYNSDYHYPSQPAKSQWNAATELSCEDFIHWFGKI</sequence>
<dbReference type="PANTHER" id="PTHR42924:SF3">
    <property type="entry name" value="POLYMERASE_HISTIDINOL PHOSPHATASE N-TERMINAL DOMAIN-CONTAINING PROTEIN"/>
    <property type="match status" value="1"/>
</dbReference>
<dbReference type="PANTHER" id="PTHR42924">
    <property type="entry name" value="EXONUCLEASE"/>
    <property type="match status" value="1"/>
</dbReference>
<dbReference type="Gene3D" id="3.20.20.140">
    <property type="entry name" value="Metal-dependent hydrolases"/>
    <property type="match status" value="1"/>
</dbReference>
<name>A0A154BWG0_ANASB</name>
<dbReference type="OrthoDB" id="9775360at2"/>
<dbReference type="STRING" id="1794912.AXX12_01335"/>